<feature type="transmembrane region" description="Helical" evidence="8">
    <location>
        <begin position="334"/>
        <end position="357"/>
    </location>
</feature>
<evidence type="ECO:0000256" key="1">
    <source>
        <dbReference type="ARBA" id="ARBA00004141"/>
    </source>
</evidence>
<organism evidence="9 10">
    <name type="scientific">Paenibacillus silvae</name>
    <dbReference type="NCBI Taxonomy" id="1325358"/>
    <lineage>
        <taxon>Bacteria</taxon>
        <taxon>Bacillati</taxon>
        <taxon>Bacillota</taxon>
        <taxon>Bacilli</taxon>
        <taxon>Bacillales</taxon>
        <taxon>Paenibacillaceae</taxon>
        <taxon>Paenibacillus</taxon>
    </lineage>
</organism>
<dbReference type="NCBIfam" id="TIGR00912">
    <property type="entry name" value="2A0309"/>
    <property type="match status" value="1"/>
</dbReference>
<feature type="transmembrane region" description="Helical" evidence="8">
    <location>
        <begin position="149"/>
        <end position="168"/>
    </location>
</feature>
<dbReference type="AlphaFoldDB" id="A0A2W6NFE3"/>
<evidence type="ECO:0000313" key="10">
    <source>
        <dbReference type="Proteomes" id="UP000249204"/>
    </source>
</evidence>
<dbReference type="Pfam" id="PF03845">
    <property type="entry name" value="Spore_permease"/>
    <property type="match status" value="1"/>
</dbReference>
<dbReference type="GO" id="GO:0009847">
    <property type="term" value="P:spore germination"/>
    <property type="evidence" value="ECO:0007669"/>
    <property type="project" value="InterPro"/>
</dbReference>
<dbReference type="PANTHER" id="PTHR34975">
    <property type="entry name" value="SPORE GERMINATION PROTEIN A2"/>
    <property type="match status" value="1"/>
</dbReference>
<evidence type="ECO:0000256" key="6">
    <source>
        <dbReference type="ARBA" id="ARBA00022989"/>
    </source>
</evidence>
<feature type="transmembrane region" description="Helical" evidence="8">
    <location>
        <begin position="217"/>
        <end position="240"/>
    </location>
</feature>
<evidence type="ECO:0000256" key="7">
    <source>
        <dbReference type="ARBA" id="ARBA00023136"/>
    </source>
</evidence>
<evidence type="ECO:0000256" key="3">
    <source>
        <dbReference type="ARBA" id="ARBA00022448"/>
    </source>
</evidence>
<protein>
    <submittedName>
        <fullName evidence="9">Spore gernimation protein</fullName>
    </submittedName>
</protein>
<feature type="transmembrane region" description="Helical" evidence="8">
    <location>
        <begin position="119"/>
        <end position="137"/>
    </location>
</feature>
<keyword evidence="6 8" id="KW-1133">Transmembrane helix</keyword>
<feature type="transmembrane region" description="Helical" evidence="8">
    <location>
        <begin position="270"/>
        <end position="291"/>
    </location>
</feature>
<evidence type="ECO:0000256" key="2">
    <source>
        <dbReference type="ARBA" id="ARBA00007998"/>
    </source>
</evidence>
<feature type="transmembrane region" description="Helical" evidence="8">
    <location>
        <begin position="188"/>
        <end position="205"/>
    </location>
</feature>
<comment type="similarity">
    <text evidence="2">Belongs to the amino acid-polyamine-organocation (APC) superfamily. Spore germination protein (SGP) (TC 2.A.3.9) family.</text>
</comment>
<keyword evidence="3" id="KW-0813">Transport</keyword>
<gene>
    <name evidence="9" type="ORF">DN757_16105</name>
</gene>
<evidence type="ECO:0000256" key="8">
    <source>
        <dbReference type="SAM" id="Phobius"/>
    </source>
</evidence>
<dbReference type="PANTHER" id="PTHR34975:SF2">
    <property type="entry name" value="SPORE GERMINATION PROTEIN A2"/>
    <property type="match status" value="1"/>
</dbReference>
<reference evidence="9 10" key="1">
    <citation type="submission" date="2018-06" db="EMBL/GenBank/DDBJ databases">
        <title>Isolation of heavy metals resistant Paenibacillus silvae NC2 from Gold-Copper mine in ZiJin, China.</title>
        <authorList>
            <person name="Xu J."/>
            <person name="Mazhar H.S."/>
            <person name="Rensing C."/>
        </authorList>
    </citation>
    <scope>NUCLEOTIDE SEQUENCE [LARGE SCALE GENOMIC DNA]</scope>
    <source>
        <strain evidence="9 10">NC2</strain>
    </source>
</reference>
<feature type="transmembrane region" description="Helical" evidence="8">
    <location>
        <begin position="42"/>
        <end position="62"/>
    </location>
</feature>
<keyword evidence="5 8" id="KW-0812">Transmembrane</keyword>
<dbReference type="InterPro" id="IPR004761">
    <property type="entry name" value="Spore_GerAB"/>
</dbReference>
<feature type="transmembrane region" description="Helical" evidence="8">
    <location>
        <begin position="303"/>
        <end position="322"/>
    </location>
</feature>
<name>A0A2W6NFE3_9BACL</name>
<evidence type="ECO:0000256" key="4">
    <source>
        <dbReference type="ARBA" id="ARBA00022544"/>
    </source>
</evidence>
<evidence type="ECO:0000256" key="5">
    <source>
        <dbReference type="ARBA" id="ARBA00022692"/>
    </source>
</evidence>
<dbReference type="Proteomes" id="UP000249204">
    <property type="component" value="Unassembled WGS sequence"/>
</dbReference>
<comment type="subcellular location">
    <subcellularLocation>
        <location evidence="1">Membrane</location>
        <topology evidence="1">Multi-pass membrane protein</topology>
    </subcellularLocation>
</comment>
<feature type="transmembrane region" description="Helical" evidence="8">
    <location>
        <begin position="12"/>
        <end position="36"/>
    </location>
</feature>
<dbReference type="RefSeq" id="WP_111271210.1">
    <property type="nucleotide sequence ID" value="NZ_QKWW01000045.1"/>
</dbReference>
<dbReference type="GO" id="GO:0016020">
    <property type="term" value="C:membrane"/>
    <property type="evidence" value="ECO:0007669"/>
    <property type="project" value="UniProtKB-SubCell"/>
</dbReference>
<dbReference type="EMBL" id="QKWW01000045">
    <property type="protein sequence ID" value="PZT54657.1"/>
    <property type="molecule type" value="Genomic_DNA"/>
</dbReference>
<dbReference type="Gene3D" id="1.20.1740.10">
    <property type="entry name" value="Amino acid/polyamine transporter I"/>
    <property type="match status" value="1"/>
</dbReference>
<evidence type="ECO:0000313" key="9">
    <source>
        <dbReference type="EMBL" id="PZT54657.1"/>
    </source>
</evidence>
<keyword evidence="7 8" id="KW-0472">Membrane</keyword>
<proteinExistence type="inferred from homology"/>
<comment type="caution">
    <text evidence="9">The sequence shown here is derived from an EMBL/GenBank/DDBJ whole genome shotgun (WGS) entry which is preliminary data.</text>
</comment>
<keyword evidence="4" id="KW-0309">Germination</keyword>
<sequence length="371" mass="40670">MLPDRGKISVTQLAFMIFPAILATAILSVPGITMHYAGHDMWMTPAIGSLLGIASIGLSLGLHRMYPGKTLIQSSVSIAGRIPGKLLGLIYILYMPHLTGTIVREYGEFIANNALPRTPMFVIVGTMIIVCAINVRLGIEVVGRTAQIFVTLVIVLLALIFVLLIGELNPAQLFPFMENGPLPVLEGAMAPGAWFSEYIVIAFLMPYVNQKKRATHILFGSLVLTTVAMTVTNVFCLFLIGDLTDTFVFPVMIAARYITIADFLQHIESLIIAIWIFGIFVKISVFLYISVTSTAEWFGMRNYKPLVWPLSLLSLVFSYWVATGGSGLSSLITASANLYTISVLLVLPGLTYGLAWLKKGWSHVRKKQASH</sequence>
<feature type="transmembrane region" description="Helical" evidence="8">
    <location>
        <begin position="82"/>
        <end position="99"/>
    </location>
</feature>
<accession>A0A2W6NFE3</accession>